<protein>
    <submittedName>
        <fullName evidence="5">Type II/IV secretion system protein</fullName>
    </submittedName>
</protein>
<comment type="caution">
    <text evidence="5">The sequence shown here is derived from an EMBL/GenBank/DDBJ whole genome shotgun (WGS) entry which is preliminary data.</text>
</comment>
<dbReference type="InterPro" id="IPR001482">
    <property type="entry name" value="T2SS/T4SS_dom"/>
</dbReference>
<dbReference type="Pfam" id="PF00437">
    <property type="entry name" value="T2SSE"/>
    <property type="match status" value="1"/>
</dbReference>
<name>A0A545SLE1_9RHOB</name>
<evidence type="ECO:0000256" key="3">
    <source>
        <dbReference type="ARBA" id="ARBA00022840"/>
    </source>
</evidence>
<keyword evidence="2" id="KW-0547">Nucleotide-binding</keyword>
<dbReference type="GO" id="GO:0005524">
    <property type="term" value="F:ATP binding"/>
    <property type="evidence" value="ECO:0007669"/>
    <property type="project" value="UniProtKB-KW"/>
</dbReference>
<evidence type="ECO:0000259" key="4">
    <source>
        <dbReference type="SMART" id="SM00382"/>
    </source>
</evidence>
<dbReference type="SMART" id="SM00382">
    <property type="entry name" value="AAA"/>
    <property type="match status" value="1"/>
</dbReference>
<dbReference type="InterPro" id="IPR037257">
    <property type="entry name" value="T2SS_E_N_sf"/>
</dbReference>
<evidence type="ECO:0000313" key="5">
    <source>
        <dbReference type="EMBL" id="TQV65795.1"/>
    </source>
</evidence>
<evidence type="ECO:0000313" key="6">
    <source>
        <dbReference type="Proteomes" id="UP000315816"/>
    </source>
</evidence>
<dbReference type="Pfam" id="PF05157">
    <property type="entry name" value="MshEN"/>
    <property type="match status" value="1"/>
</dbReference>
<dbReference type="Gene3D" id="3.40.50.300">
    <property type="entry name" value="P-loop containing nucleotide triphosphate hydrolases"/>
    <property type="match status" value="1"/>
</dbReference>
<dbReference type="EMBL" id="VICH01000016">
    <property type="protein sequence ID" value="TQV65795.1"/>
    <property type="molecule type" value="Genomic_DNA"/>
</dbReference>
<dbReference type="Gene3D" id="3.30.450.90">
    <property type="match status" value="1"/>
</dbReference>
<dbReference type="PANTHER" id="PTHR30258">
    <property type="entry name" value="TYPE II SECRETION SYSTEM PROTEIN GSPE-RELATED"/>
    <property type="match status" value="1"/>
</dbReference>
<proteinExistence type="inferred from homology"/>
<accession>A0A545SLE1</accession>
<dbReference type="SUPFAM" id="SSF160246">
    <property type="entry name" value="EspE N-terminal domain-like"/>
    <property type="match status" value="1"/>
</dbReference>
<dbReference type="InterPro" id="IPR007831">
    <property type="entry name" value="T2SS_GspE_N"/>
</dbReference>
<dbReference type="InterPro" id="IPR027417">
    <property type="entry name" value="P-loop_NTPase"/>
</dbReference>
<dbReference type="FunFam" id="3.30.450.90:FF:000001">
    <property type="entry name" value="Type II secretion system ATPase GspE"/>
    <property type="match status" value="1"/>
</dbReference>
<dbReference type="GO" id="GO:0005886">
    <property type="term" value="C:plasma membrane"/>
    <property type="evidence" value="ECO:0007669"/>
    <property type="project" value="TreeGrafter"/>
</dbReference>
<keyword evidence="6" id="KW-1185">Reference proteome</keyword>
<reference evidence="5 6" key="1">
    <citation type="submission" date="2019-06" db="EMBL/GenBank/DDBJ databases">
        <title>A novel species of marine bacteria.</title>
        <authorList>
            <person name="Wang Y."/>
        </authorList>
    </citation>
    <scope>NUCLEOTIDE SEQUENCE [LARGE SCALE GENOMIC DNA]</scope>
    <source>
        <strain evidence="5 6">MA1-10</strain>
    </source>
</reference>
<organism evidence="5 6">
    <name type="scientific">Aliiroseovarius halocynthiae</name>
    <dbReference type="NCBI Taxonomy" id="985055"/>
    <lineage>
        <taxon>Bacteria</taxon>
        <taxon>Pseudomonadati</taxon>
        <taxon>Pseudomonadota</taxon>
        <taxon>Alphaproteobacteria</taxon>
        <taxon>Rhodobacterales</taxon>
        <taxon>Paracoccaceae</taxon>
        <taxon>Aliiroseovarius</taxon>
    </lineage>
</organism>
<keyword evidence="3" id="KW-0067">ATP-binding</keyword>
<dbReference type="PANTHER" id="PTHR30258:SF2">
    <property type="entry name" value="COMG OPERON PROTEIN 1"/>
    <property type="match status" value="1"/>
</dbReference>
<dbReference type="OrthoDB" id="9804785at2"/>
<dbReference type="CDD" id="cd01129">
    <property type="entry name" value="PulE-GspE-like"/>
    <property type="match status" value="1"/>
</dbReference>
<dbReference type="GO" id="GO:0016887">
    <property type="term" value="F:ATP hydrolysis activity"/>
    <property type="evidence" value="ECO:0007669"/>
    <property type="project" value="TreeGrafter"/>
</dbReference>
<dbReference type="Proteomes" id="UP000315816">
    <property type="component" value="Unassembled WGS sequence"/>
</dbReference>
<comment type="similarity">
    <text evidence="1">Belongs to the GSP E family.</text>
</comment>
<dbReference type="Gene3D" id="3.30.300.160">
    <property type="entry name" value="Type II secretion system, protein E, N-terminal domain"/>
    <property type="match status" value="1"/>
</dbReference>
<gene>
    <name evidence="5" type="ORF">FIL88_15980</name>
</gene>
<dbReference type="InterPro" id="IPR003593">
    <property type="entry name" value="AAA+_ATPase"/>
</dbReference>
<evidence type="ECO:0000256" key="1">
    <source>
        <dbReference type="ARBA" id="ARBA00006611"/>
    </source>
</evidence>
<dbReference type="SUPFAM" id="SSF52540">
    <property type="entry name" value="P-loop containing nucleoside triphosphate hydrolases"/>
    <property type="match status" value="1"/>
</dbReference>
<dbReference type="AlphaFoldDB" id="A0A545SLE1"/>
<sequence length="556" mass="60311">MSIEYGALYCYCYNQKLRGYVAVLEQSFRKIQTEEFLSHLQSAGDLDDFSARRALEACEEAGTTIERTLLEIGLASEDTVFRALADYLSLPFTEAADLDPAFAQTLDLPIDFLERVAVLPVKYQDDHIVIATADPRATDVFQSISYHLKSDIAPVIASPSTIKGALAQIATVDDNDIGASSGDIDRLRALANEGPVIKLVNDILAEAVSDGASDVHIEAQEAGARVRYRVDGVLDTRSTLRDDLRAAVVSRLKVMANLNISEKRRPQDGRADISVRGRMIDIRMSTLPTMYGESIVMRLLDRANVALDWQALGYSTERTRQIVELINAPNGIFLVAGPTGSGKTTTLYTALQEINTSDRKIVTVEDPVEYALQGVNQVQVNPEIDLSFASALRAILRQDPNVVMVGEIRDEETAEIAVRAALVGRLVLSTVHTNSSISAIDRLRDLGVPPYLIAATVRGVLSQRLVRKTCTICAGAGCDTCSGSGAKGRTAISELLSITPRLTQMISDDCSDIELSQAAAEEGFVDMMSDAELGMHAGLYSTEEILRVLGKVPVAN</sequence>
<evidence type="ECO:0000256" key="2">
    <source>
        <dbReference type="ARBA" id="ARBA00022741"/>
    </source>
</evidence>
<feature type="domain" description="AAA+ ATPase" evidence="4">
    <location>
        <begin position="329"/>
        <end position="452"/>
    </location>
</feature>